<name>A0A645BJX7_9ZZZZ</name>
<evidence type="ECO:0000256" key="1">
    <source>
        <dbReference type="SAM" id="Phobius"/>
    </source>
</evidence>
<sequence>MSLYSLSSNTFESSKENSKVVLSSYATFAVIVLPVSTVSFKSAILAGTCIGSLNITLTTLLLRASMLSTVGASISLAVDTPTNVGLAFTAYPAKSTKPVIVSLYDLPAVKLEPIVKVNVFALMEYSALTGAPMLPSTLYLVMSSATALLISFVNNTLTTFLSLAHTFET</sequence>
<proteinExistence type="predicted"/>
<protein>
    <submittedName>
        <fullName evidence="2">Uncharacterized protein</fullName>
    </submittedName>
</protein>
<feature type="transmembrane region" description="Helical" evidence="1">
    <location>
        <begin position="20"/>
        <end position="40"/>
    </location>
</feature>
<organism evidence="2">
    <name type="scientific">bioreactor metagenome</name>
    <dbReference type="NCBI Taxonomy" id="1076179"/>
    <lineage>
        <taxon>unclassified sequences</taxon>
        <taxon>metagenomes</taxon>
        <taxon>ecological metagenomes</taxon>
    </lineage>
</organism>
<dbReference type="EMBL" id="VSSQ01020700">
    <property type="protein sequence ID" value="MPM65760.1"/>
    <property type="molecule type" value="Genomic_DNA"/>
</dbReference>
<reference evidence="2" key="1">
    <citation type="submission" date="2019-08" db="EMBL/GenBank/DDBJ databases">
        <authorList>
            <person name="Kucharzyk K."/>
            <person name="Murdoch R.W."/>
            <person name="Higgins S."/>
            <person name="Loffler F."/>
        </authorList>
    </citation>
    <scope>NUCLEOTIDE SEQUENCE</scope>
</reference>
<evidence type="ECO:0000313" key="2">
    <source>
        <dbReference type="EMBL" id="MPM65760.1"/>
    </source>
</evidence>
<accession>A0A645BJX7</accession>
<keyword evidence="1" id="KW-0472">Membrane</keyword>
<comment type="caution">
    <text evidence="2">The sequence shown here is derived from an EMBL/GenBank/DDBJ whole genome shotgun (WGS) entry which is preliminary data.</text>
</comment>
<gene>
    <name evidence="2" type="ORF">SDC9_112661</name>
</gene>
<keyword evidence="1" id="KW-0812">Transmembrane</keyword>
<dbReference type="AlphaFoldDB" id="A0A645BJX7"/>
<feature type="transmembrane region" description="Helical" evidence="1">
    <location>
        <begin position="138"/>
        <end position="164"/>
    </location>
</feature>
<keyword evidence="1" id="KW-1133">Transmembrane helix</keyword>